<feature type="transmembrane region" description="Helical" evidence="2">
    <location>
        <begin position="216"/>
        <end position="238"/>
    </location>
</feature>
<keyword evidence="2" id="KW-0812">Transmembrane</keyword>
<organism evidence="3 4">
    <name type="scientific">Mycena albidolilacea</name>
    <dbReference type="NCBI Taxonomy" id="1033008"/>
    <lineage>
        <taxon>Eukaryota</taxon>
        <taxon>Fungi</taxon>
        <taxon>Dikarya</taxon>
        <taxon>Basidiomycota</taxon>
        <taxon>Agaricomycotina</taxon>
        <taxon>Agaricomycetes</taxon>
        <taxon>Agaricomycetidae</taxon>
        <taxon>Agaricales</taxon>
        <taxon>Marasmiineae</taxon>
        <taxon>Mycenaceae</taxon>
        <taxon>Mycena</taxon>
    </lineage>
</organism>
<proteinExistence type="predicted"/>
<keyword evidence="2" id="KW-1133">Transmembrane helix</keyword>
<accession>A0AAD6Z848</accession>
<reference evidence="3" key="1">
    <citation type="submission" date="2023-03" db="EMBL/GenBank/DDBJ databases">
        <title>Massive genome expansion in bonnet fungi (Mycena s.s.) driven by repeated elements and novel gene families across ecological guilds.</title>
        <authorList>
            <consortium name="Lawrence Berkeley National Laboratory"/>
            <person name="Harder C.B."/>
            <person name="Miyauchi S."/>
            <person name="Viragh M."/>
            <person name="Kuo A."/>
            <person name="Thoen E."/>
            <person name="Andreopoulos B."/>
            <person name="Lu D."/>
            <person name="Skrede I."/>
            <person name="Drula E."/>
            <person name="Henrissat B."/>
            <person name="Morin E."/>
            <person name="Kohler A."/>
            <person name="Barry K."/>
            <person name="LaButti K."/>
            <person name="Morin E."/>
            <person name="Salamov A."/>
            <person name="Lipzen A."/>
            <person name="Mereny Z."/>
            <person name="Hegedus B."/>
            <person name="Baldrian P."/>
            <person name="Stursova M."/>
            <person name="Weitz H."/>
            <person name="Taylor A."/>
            <person name="Grigoriev I.V."/>
            <person name="Nagy L.G."/>
            <person name="Martin F."/>
            <person name="Kauserud H."/>
        </authorList>
    </citation>
    <scope>NUCLEOTIDE SEQUENCE</scope>
    <source>
        <strain evidence="3">CBHHK002</strain>
    </source>
</reference>
<evidence type="ECO:0000256" key="1">
    <source>
        <dbReference type="SAM" id="MobiDB-lite"/>
    </source>
</evidence>
<feature type="region of interest" description="Disordered" evidence="1">
    <location>
        <begin position="330"/>
        <end position="354"/>
    </location>
</feature>
<evidence type="ECO:0000313" key="4">
    <source>
        <dbReference type="Proteomes" id="UP001218218"/>
    </source>
</evidence>
<dbReference type="EMBL" id="JARIHO010000074">
    <property type="protein sequence ID" value="KAJ7311661.1"/>
    <property type="molecule type" value="Genomic_DNA"/>
</dbReference>
<keyword evidence="2" id="KW-0472">Membrane</keyword>
<dbReference type="Proteomes" id="UP001218218">
    <property type="component" value="Unassembled WGS sequence"/>
</dbReference>
<comment type="caution">
    <text evidence="3">The sequence shown here is derived from an EMBL/GenBank/DDBJ whole genome shotgun (WGS) entry which is preliminary data.</text>
</comment>
<protein>
    <submittedName>
        <fullName evidence="3">Uncharacterized protein</fullName>
    </submittedName>
</protein>
<name>A0AAD6Z848_9AGAR</name>
<sequence>MLGDISDMLREWYDVVLFNQIARAGHDNVTVVNITVTAHACCICDTAGAPETTTLLEPPCSSVPPQFMVTDASFSENLGSAYVRQTNFGKFPEMSTEALEKLADCLGNVSTPAFASVFQNVFQAIYHLLRVDLGVILNNQIYNSPQMFSLSIMPVIIPGYPSLTNQARVTISNPTLMAQWRQRVAFFQTSDRVPIMDYLQPVPRLKPLGSAITSEFVSTFAMLSALWTIFSLGAGALARRTALARQQLFAHPDSEETIYGESNSGWDMGTSTSFAFHKEPSPAHNVENDMRRMKHDMGGMKHDMREMKRTIRLLLEKQGLADDRLDHDLKANPNVKDGILSPLVHRRSSSSNRA</sequence>
<gene>
    <name evidence="3" type="ORF">DFH08DRAFT_449121</name>
</gene>
<evidence type="ECO:0000256" key="2">
    <source>
        <dbReference type="SAM" id="Phobius"/>
    </source>
</evidence>
<evidence type="ECO:0000313" key="3">
    <source>
        <dbReference type="EMBL" id="KAJ7311661.1"/>
    </source>
</evidence>
<keyword evidence="4" id="KW-1185">Reference proteome</keyword>
<dbReference type="AlphaFoldDB" id="A0AAD6Z848"/>